<comment type="cofactor">
    <cofactor evidence="6">
        <name>Co(2+)</name>
        <dbReference type="ChEBI" id="CHEBI:48828"/>
    </cofactor>
    <cofactor evidence="6">
        <name>Zn(2+)</name>
        <dbReference type="ChEBI" id="CHEBI:29105"/>
    </cofactor>
    <cofactor evidence="6">
        <name>Mn(2+)</name>
        <dbReference type="ChEBI" id="CHEBI:29035"/>
    </cofactor>
    <cofactor evidence="6">
        <name>Fe(2+)</name>
        <dbReference type="ChEBI" id="CHEBI:29033"/>
    </cofactor>
    <text evidence="6">Binds 2 divalent metal cations per subunit. Has a high-affinity and a low affinity metal-binding site. The true nature of the physiological cofactor is under debate. The enzyme is active with cobalt, zinc, manganese or divalent iron ions. Most likely, methionine aminopeptidases function as mononuclear Fe(2+)-metalloproteases under physiological conditions, and the catalytically relevant metal-binding site has been assigned to the histidine-containing high-affinity site.</text>
</comment>
<dbReference type="InterPro" id="IPR036005">
    <property type="entry name" value="Creatinase/aminopeptidase-like"/>
</dbReference>
<accession>A0A1F4V4Y2</accession>
<gene>
    <name evidence="6" type="primary">map</name>
    <name evidence="9" type="ORF">A2982_01565</name>
</gene>
<dbReference type="PANTHER" id="PTHR43330:SF27">
    <property type="entry name" value="METHIONINE AMINOPEPTIDASE"/>
    <property type="match status" value="1"/>
</dbReference>
<evidence type="ECO:0000313" key="9">
    <source>
        <dbReference type="EMBL" id="OGC52156.1"/>
    </source>
</evidence>
<dbReference type="PRINTS" id="PR00599">
    <property type="entry name" value="MAPEPTIDASE"/>
</dbReference>
<evidence type="ECO:0000256" key="4">
    <source>
        <dbReference type="ARBA" id="ARBA00022723"/>
    </source>
</evidence>
<feature type="binding site" evidence="6">
    <location>
        <position position="245"/>
    </location>
    <ligand>
        <name>a divalent metal cation</name>
        <dbReference type="ChEBI" id="CHEBI:60240"/>
        <label>2</label>
        <note>catalytic</note>
    </ligand>
</feature>
<comment type="similarity">
    <text evidence="6">Belongs to the peptidase M24A family. Methionine aminopeptidase type 1 subfamily.</text>
</comment>
<dbReference type="GO" id="GO:0006508">
    <property type="term" value="P:proteolysis"/>
    <property type="evidence" value="ECO:0007669"/>
    <property type="project" value="UniProtKB-KW"/>
</dbReference>
<dbReference type="SUPFAM" id="SSF55920">
    <property type="entry name" value="Creatinase/aminopeptidase"/>
    <property type="match status" value="1"/>
</dbReference>
<dbReference type="InterPro" id="IPR000994">
    <property type="entry name" value="Pept_M24"/>
</dbReference>
<dbReference type="STRING" id="1802624.A2982_01565"/>
<evidence type="ECO:0000256" key="3">
    <source>
        <dbReference type="ARBA" id="ARBA00022670"/>
    </source>
</evidence>
<dbReference type="GO" id="GO:0070006">
    <property type="term" value="F:metalloaminopeptidase activity"/>
    <property type="evidence" value="ECO:0007669"/>
    <property type="project" value="UniProtKB-UniRule"/>
</dbReference>
<evidence type="ECO:0000256" key="2">
    <source>
        <dbReference type="ARBA" id="ARBA00022438"/>
    </source>
</evidence>
<keyword evidence="2 6" id="KW-0031">Aminopeptidase</keyword>
<feature type="binding site" evidence="6">
    <location>
        <position position="181"/>
    </location>
    <ligand>
        <name>a divalent metal cation</name>
        <dbReference type="ChEBI" id="CHEBI:60240"/>
        <label>2</label>
        <note>catalytic</note>
    </ligand>
</feature>
<feature type="binding site" evidence="6">
    <location>
        <position position="94"/>
    </location>
    <ligand>
        <name>a divalent metal cation</name>
        <dbReference type="ChEBI" id="CHEBI:60240"/>
        <label>1</label>
    </ligand>
</feature>
<dbReference type="EMBL" id="MEVH01000005">
    <property type="protein sequence ID" value="OGC52156.1"/>
    <property type="molecule type" value="Genomic_DNA"/>
</dbReference>
<feature type="binding site" evidence="6">
    <location>
        <position position="105"/>
    </location>
    <ligand>
        <name>a divalent metal cation</name>
        <dbReference type="ChEBI" id="CHEBI:60240"/>
        <label>2</label>
        <note>catalytic</note>
    </ligand>
</feature>
<evidence type="ECO:0000256" key="1">
    <source>
        <dbReference type="ARBA" id="ARBA00002521"/>
    </source>
</evidence>
<keyword evidence="4 6" id="KW-0479">Metal-binding</keyword>
<feature type="binding site" evidence="6">
    <location>
        <position position="77"/>
    </location>
    <ligand>
        <name>substrate</name>
    </ligand>
</feature>
<dbReference type="InterPro" id="IPR001714">
    <property type="entry name" value="Pept_M24_MAP"/>
</dbReference>
<name>A0A1F4V4Y2_UNCKA</name>
<evidence type="ECO:0000256" key="7">
    <source>
        <dbReference type="RuleBase" id="RU003653"/>
    </source>
</evidence>
<dbReference type="InterPro" id="IPR002467">
    <property type="entry name" value="Pept_M24A_MAP1"/>
</dbReference>
<comment type="caution">
    <text evidence="9">The sequence shown here is derived from an EMBL/GenBank/DDBJ whole genome shotgun (WGS) entry which is preliminary data.</text>
</comment>
<evidence type="ECO:0000256" key="6">
    <source>
        <dbReference type="HAMAP-Rule" id="MF_01974"/>
    </source>
</evidence>
<evidence type="ECO:0000256" key="5">
    <source>
        <dbReference type="ARBA" id="ARBA00022801"/>
    </source>
</evidence>
<dbReference type="PANTHER" id="PTHR43330">
    <property type="entry name" value="METHIONINE AMINOPEPTIDASE"/>
    <property type="match status" value="1"/>
</dbReference>
<feature type="binding site" evidence="6">
    <location>
        <position position="214"/>
    </location>
    <ligand>
        <name>a divalent metal cation</name>
        <dbReference type="ChEBI" id="CHEBI:60240"/>
        <label>2</label>
        <note>catalytic</note>
    </ligand>
</feature>
<keyword evidence="5 6" id="KW-0378">Hydrolase</keyword>
<dbReference type="AlphaFoldDB" id="A0A1F4V4Y2"/>
<feature type="binding site" evidence="6">
    <location>
        <position position="105"/>
    </location>
    <ligand>
        <name>a divalent metal cation</name>
        <dbReference type="ChEBI" id="CHEBI:60240"/>
        <label>1</label>
    </ligand>
</feature>
<protein>
    <recommendedName>
        <fullName evidence="6 7">Methionine aminopeptidase</fullName>
        <shortName evidence="6">MAP</shortName>
        <shortName evidence="6">MetAP</shortName>
        <ecNumber evidence="6 7">3.4.11.18</ecNumber>
    </recommendedName>
    <alternativeName>
        <fullName evidence="6">Peptidase M</fullName>
    </alternativeName>
</protein>
<reference evidence="9 10" key="1">
    <citation type="journal article" date="2016" name="Nat. Commun.">
        <title>Thousands of microbial genomes shed light on interconnected biogeochemical processes in an aquifer system.</title>
        <authorList>
            <person name="Anantharaman K."/>
            <person name="Brown C.T."/>
            <person name="Hug L.A."/>
            <person name="Sharon I."/>
            <person name="Castelle C.J."/>
            <person name="Probst A.J."/>
            <person name="Thomas B.C."/>
            <person name="Singh A."/>
            <person name="Wilkins M.J."/>
            <person name="Karaoz U."/>
            <person name="Brodie E.L."/>
            <person name="Williams K.H."/>
            <person name="Hubbard S.S."/>
            <person name="Banfield J.F."/>
        </authorList>
    </citation>
    <scope>NUCLEOTIDE SEQUENCE [LARGE SCALE GENOMIC DNA]</scope>
</reference>
<feature type="binding site" evidence="6">
    <location>
        <position position="188"/>
    </location>
    <ligand>
        <name>substrate</name>
    </ligand>
</feature>
<dbReference type="GO" id="GO:0004239">
    <property type="term" value="F:initiator methionyl aminopeptidase activity"/>
    <property type="evidence" value="ECO:0007669"/>
    <property type="project" value="UniProtKB-UniRule"/>
</dbReference>
<dbReference type="Proteomes" id="UP000178771">
    <property type="component" value="Unassembled WGS sequence"/>
</dbReference>
<dbReference type="HAMAP" id="MF_01974">
    <property type="entry name" value="MetAP_1"/>
    <property type="match status" value="1"/>
</dbReference>
<evidence type="ECO:0000313" key="10">
    <source>
        <dbReference type="Proteomes" id="UP000178771"/>
    </source>
</evidence>
<dbReference type="GO" id="GO:0046872">
    <property type="term" value="F:metal ion binding"/>
    <property type="evidence" value="ECO:0007669"/>
    <property type="project" value="UniProtKB-UniRule"/>
</dbReference>
<feature type="binding site" evidence="6">
    <location>
        <position position="245"/>
    </location>
    <ligand>
        <name>a divalent metal cation</name>
        <dbReference type="ChEBI" id="CHEBI:60240"/>
        <label>1</label>
    </ligand>
</feature>
<dbReference type="Gene3D" id="3.90.230.10">
    <property type="entry name" value="Creatinase/methionine aminopeptidase superfamily"/>
    <property type="match status" value="1"/>
</dbReference>
<comment type="function">
    <text evidence="1 6">Removes the N-terminal methionine from nascent proteins. The N-terminal methionine is often cleaved when the second residue in the primary sequence is small and uncharged (Met-Ala-, Cys, Gly, Pro, Ser, Thr, or Val). Requires deformylation of the N(alpha)-formylated initiator methionine before it can be hydrolyzed.</text>
</comment>
<dbReference type="NCBIfam" id="TIGR00500">
    <property type="entry name" value="met_pdase_I"/>
    <property type="match status" value="1"/>
</dbReference>
<dbReference type="Pfam" id="PF00557">
    <property type="entry name" value="Peptidase_M24"/>
    <property type="match status" value="1"/>
</dbReference>
<comment type="catalytic activity">
    <reaction evidence="6 7">
        <text>Release of N-terminal amino acids, preferentially methionine, from peptides and arylamides.</text>
        <dbReference type="EC" id="3.4.11.18"/>
    </reaction>
</comment>
<keyword evidence="3 6" id="KW-0645">Protease</keyword>
<sequence length="260" mass="28898">MILLKSASKINTMRDGGRISAGILDYALQLCEPGISTLEINNLVERKMHKSEVKPWFHEVNNYPYALCISVNEVWIHGQPSKKKLKSGDIVSIDAGIKYKGFYLDNCWTISVGGSEKDKDIKSSFDHKDPEVTAFLKTGPRALDRAISRFISGNYLKDISAAIQKTVEKGGYSVIREFGGHGIGKKSHEPPFIPCYMDPNLDIPLKTGMVFAVEVMYAMGSPDIEVLLNDWDVASKDKKLTAMFEHTVALTENGPEILTK</sequence>
<dbReference type="EC" id="3.4.11.18" evidence="6 7"/>
<feature type="domain" description="Peptidase M24" evidence="8">
    <location>
        <begin position="12"/>
        <end position="252"/>
    </location>
</feature>
<proteinExistence type="inferred from homology"/>
<organism evidence="9 10">
    <name type="scientific">candidate division WWE3 bacterium RIFCSPLOWO2_01_FULL_39_13</name>
    <dbReference type="NCBI Taxonomy" id="1802624"/>
    <lineage>
        <taxon>Bacteria</taxon>
        <taxon>Katanobacteria</taxon>
    </lineage>
</organism>
<comment type="subunit">
    <text evidence="6">Monomer.</text>
</comment>
<evidence type="ECO:0000259" key="8">
    <source>
        <dbReference type="Pfam" id="PF00557"/>
    </source>
</evidence>
<dbReference type="GO" id="GO:0005829">
    <property type="term" value="C:cytosol"/>
    <property type="evidence" value="ECO:0007669"/>
    <property type="project" value="TreeGrafter"/>
</dbReference>